<dbReference type="InterPro" id="IPR000847">
    <property type="entry name" value="LysR_HTH_N"/>
</dbReference>
<feature type="domain" description="HTH lysR-type" evidence="6">
    <location>
        <begin position="12"/>
        <end position="64"/>
    </location>
</feature>
<dbReference type="Gene3D" id="1.10.10.10">
    <property type="entry name" value="Winged helix-like DNA-binding domain superfamily/Winged helix DNA-binding domain"/>
    <property type="match status" value="1"/>
</dbReference>
<comment type="similarity">
    <text evidence="1">Belongs to the LysR transcriptional regulatory family.</text>
</comment>
<protein>
    <submittedName>
        <fullName evidence="7">LysR family transcriptional regulator</fullName>
    </submittedName>
</protein>
<dbReference type="GO" id="GO:0003700">
    <property type="term" value="F:DNA-binding transcription factor activity"/>
    <property type="evidence" value="ECO:0007669"/>
    <property type="project" value="InterPro"/>
</dbReference>
<evidence type="ECO:0000256" key="1">
    <source>
        <dbReference type="ARBA" id="ARBA00009437"/>
    </source>
</evidence>
<evidence type="ECO:0000256" key="2">
    <source>
        <dbReference type="ARBA" id="ARBA00023015"/>
    </source>
</evidence>
<dbReference type="FunFam" id="1.10.10.10:FF:000001">
    <property type="entry name" value="LysR family transcriptional regulator"/>
    <property type="match status" value="1"/>
</dbReference>
<dbReference type="PROSITE" id="PS50931">
    <property type="entry name" value="HTH_LYSR"/>
    <property type="match status" value="1"/>
</dbReference>
<dbReference type="InterPro" id="IPR036388">
    <property type="entry name" value="WH-like_DNA-bd_sf"/>
</dbReference>
<keyword evidence="3" id="KW-0238">DNA-binding</keyword>
<dbReference type="Pfam" id="PF03466">
    <property type="entry name" value="LysR_substrate"/>
    <property type="match status" value="1"/>
</dbReference>
<dbReference type="Proteomes" id="UP000249135">
    <property type="component" value="Unassembled WGS sequence"/>
</dbReference>
<dbReference type="AlphaFoldDB" id="A0A2W5QFW8"/>
<dbReference type="PANTHER" id="PTHR30537">
    <property type="entry name" value="HTH-TYPE TRANSCRIPTIONAL REGULATOR"/>
    <property type="match status" value="1"/>
</dbReference>
<comment type="caution">
    <text evidence="7">The sequence shown here is derived from an EMBL/GenBank/DDBJ whole genome shotgun (WGS) entry which is preliminary data.</text>
</comment>
<dbReference type="GO" id="GO:0006351">
    <property type="term" value="P:DNA-templated transcription"/>
    <property type="evidence" value="ECO:0007669"/>
    <property type="project" value="TreeGrafter"/>
</dbReference>
<evidence type="ECO:0000259" key="6">
    <source>
        <dbReference type="PROSITE" id="PS50931"/>
    </source>
</evidence>
<accession>A0A2W5QFW8</accession>
<dbReference type="SUPFAM" id="SSF46785">
    <property type="entry name" value="Winged helix' DNA-binding domain"/>
    <property type="match status" value="1"/>
</dbReference>
<sequence length="334" mass="36377">MPRLDINRSGEMEAFVQVVDRGGFSAAARALGMTPSAVSKLIARLEARLATQLVHRSTRKLQLTPEGQTFYERSVRVLADLDEAERCAAAAAAPRGRVGISASVSFGHIVLVPLLPRLLAAYPDLTLDLGLTDRVVDLMDERADIAIRWGRLQSSDLVARLLGHTRQLIVGSPDYLQRHGVPTTKAELAQHNRLGTNYRRLTPDWPLRDEDGKAVDLPIVGNVRAADGETLRYLALEGVGLARLSVYHIHADLLAGTLVPVMEAFNPGDTEPIHAVYLGKSGRLPARIRAVLDFLVEHVELPPVDEDWANFKPNRPAAPAPPAQAAIKKGAKKP</sequence>
<feature type="region of interest" description="Disordered" evidence="5">
    <location>
        <begin position="310"/>
        <end position="334"/>
    </location>
</feature>
<organism evidence="7 8">
    <name type="scientific">Variovorax paradoxus</name>
    <dbReference type="NCBI Taxonomy" id="34073"/>
    <lineage>
        <taxon>Bacteria</taxon>
        <taxon>Pseudomonadati</taxon>
        <taxon>Pseudomonadota</taxon>
        <taxon>Betaproteobacteria</taxon>
        <taxon>Burkholderiales</taxon>
        <taxon>Comamonadaceae</taxon>
        <taxon>Variovorax</taxon>
    </lineage>
</organism>
<evidence type="ECO:0000256" key="3">
    <source>
        <dbReference type="ARBA" id="ARBA00023125"/>
    </source>
</evidence>
<dbReference type="InterPro" id="IPR005119">
    <property type="entry name" value="LysR_subst-bd"/>
</dbReference>
<evidence type="ECO:0000256" key="5">
    <source>
        <dbReference type="SAM" id="MobiDB-lite"/>
    </source>
</evidence>
<evidence type="ECO:0000256" key="4">
    <source>
        <dbReference type="ARBA" id="ARBA00023163"/>
    </source>
</evidence>
<proteinExistence type="inferred from homology"/>
<dbReference type="SUPFAM" id="SSF53850">
    <property type="entry name" value="Periplasmic binding protein-like II"/>
    <property type="match status" value="1"/>
</dbReference>
<reference evidence="7 8" key="1">
    <citation type="submission" date="2017-08" db="EMBL/GenBank/DDBJ databases">
        <title>Infants hospitalized years apart are colonized by the same room-sourced microbial strains.</title>
        <authorList>
            <person name="Brooks B."/>
            <person name="Olm M.R."/>
            <person name="Firek B.A."/>
            <person name="Baker R."/>
            <person name="Thomas B.C."/>
            <person name="Morowitz M.J."/>
            <person name="Banfield J.F."/>
        </authorList>
    </citation>
    <scope>NUCLEOTIDE SEQUENCE [LARGE SCALE GENOMIC DNA]</scope>
    <source>
        <strain evidence="7">S2_005_003_R2_41</strain>
    </source>
</reference>
<evidence type="ECO:0000313" key="7">
    <source>
        <dbReference type="EMBL" id="PZQ75379.1"/>
    </source>
</evidence>
<dbReference type="Gene3D" id="3.40.190.290">
    <property type="match status" value="1"/>
</dbReference>
<gene>
    <name evidence="7" type="ORF">DI563_09875</name>
</gene>
<keyword evidence="4" id="KW-0804">Transcription</keyword>
<dbReference type="GO" id="GO:0043565">
    <property type="term" value="F:sequence-specific DNA binding"/>
    <property type="evidence" value="ECO:0007669"/>
    <property type="project" value="TreeGrafter"/>
</dbReference>
<dbReference type="InterPro" id="IPR036390">
    <property type="entry name" value="WH_DNA-bd_sf"/>
</dbReference>
<keyword evidence="2" id="KW-0805">Transcription regulation</keyword>
<dbReference type="InterPro" id="IPR058163">
    <property type="entry name" value="LysR-type_TF_proteobact-type"/>
</dbReference>
<dbReference type="EMBL" id="QFPP01000090">
    <property type="protein sequence ID" value="PZQ75379.1"/>
    <property type="molecule type" value="Genomic_DNA"/>
</dbReference>
<evidence type="ECO:0000313" key="8">
    <source>
        <dbReference type="Proteomes" id="UP000249135"/>
    </source>
</evidence>
<name>A0A2W5QFW8_VARPD</name>
<dbReference type="PANTHER" id="PTHR30537:SF71">
    <property type="entry name" value="TRANSCRIPTIONAL REGULATORY PROTEIN"/>
    <property type="match status" value="1"/>
</dbReference>
<dbReference type="Pfam" id="PF00126">
    <property type="entry name" value="HTH_1"/>
    <property type="match status" value="1"/>
</dbReference>